<proteinExistence type="predicted"/>
<gene>
    <name evidence="1" type="ORF">GCM10011614_24610</name>
</gene>
<name>A0A918UGK9_9SPHN</name>
<dbReference type="EMBL" id="BMZA01000009">
    <property type="protein sequence ID" value="GGZ08775.1"/>
    <property type="molecule type" value="Genomic_DNA"/>
</dbReference>
<sequence>MAITLLAGACAAKPEFNPPKGTALPPPESADSALSYARIGETVAVGGPRVTPLTVLEDSRCPMNARCVWAGQVRLSVRVETGAGTRDMEITTGKPLPVADGTLELAEVQPDRVAGGDSGGQIKPQNYRFGFSFVDGL</sequence>
<accession>A0A918UGK9</accession>
<dbReference type="Proteomes" id="UP000648075">
    <property type="component" value="Unassembled WGS sequence"/>
</dbReference>
<comment type="caution">
    <text evidence="1">The sequence shown here is derived from an EMBL/GenBank/DDBJ whole genome shotgun (WGS) entry which is preliminary data.</text>
</comment>
<organism evidence="1 2">
    <name type="scientific">Novosphingobium colocasiae</name>
    <dbReference type="NCBI Taxonomy" id="1256513"/>
    <lineage>
        <taxon>Bacteria</taxon>
        <taxon>Pseudomonadati</taxon>
        <taxon>Pseudomonadota</taxon>
        <taxon>Alphaproteobacteria</taxon>
        <taxon>Sphingomonadales</taxon>
        <taxon>Sphingomonadaceae</taxon>
        <taxon>Novosphingobium</taxon>
    </lineage>
</organism>
<protein>
    <submittedName>
        <fullName evidence="1">Uncharacterized protein</fullName>
    </submittedName>
</protein>
<evidence type="ECO:0000313" key="1">
    <source>
        <dbReference type="EMBL" id="GGZ08775.1"/>
    </source>
</evidence>
<reference evidence="1" key="1">
    <citation type="journal article" date="2014" name="Int. J. Syst. Evol. Microbiol.">
        <title>Complete genome sequence of Corynebacterium casei LMG S-19264T (=DSM 44701T), isolated from a smear-ripened cheese.</title>
        <authorList>
            <consortium name="US DOE Joint Genome Institute (JGI-PGF)"/>
            <person name="Walter F."/>
            <person name="Albersmeier A."/>
            <person name="Kalinowski J."/>
            <person name="Ruckert C."/>
        </authorList>
    </citation>
    <scope>NUCLEOTIDE SEQUENCE</scope>
    <source>
        <strain evidence="1">KCTC 32255</strain>
    </source>
</reference>
<keyword evidence="2" id="KW-1185">Reference proteome</keyword>
<reference evidence="1" key="2">
    <citation type="submission" date="2020-09" db="EMBL/GenBank/DDBJ databases">
        <authorList>
            <person name="Sun Q."/>
            <person name="Kim S."/>
        </authorList>
    </citation>
    <scope>NUCLEOTIDE SEQUENCE</scope>
    <source>
        <strain evidence="1">KCTC 32255</strain>
    </source>
</reference>
<evidence type="ECO:0000313" key="2">
    <source>
        <dbReference type="Proteomes" id="UP000648075"/>
    </source>
</evidence>
<dbReference type="AlphaFoldDB" id="A0A918UGK9"/>